<dbReference type="SUPFAM" id="SSF53067">
    <property type="entry name" value="Actin-like ATPase domain"/>
    <property type="match status" value="1"/>
</dbReference>
<dbReference type="EMBL" id="BSUJ01000001">
    <property type="protein sequence ID" value="GMA17996.1"/>
    <property type="molecule type" value="Genomic_DNA"/>
</dbReference>
<dbReference type="Proteomes" id="UP001157109">
    <property type="component" value="Unassembled WGS sequence"/>
</dbReference>
<dbReference type="Gene3D" id="3.30.420.40">
    <property type="match status" value="1"/>
</dbReference>
<evidence type="ECO:0000313" key="2">
    <source>
        <dbReference type="EMBL" id="GMA21710.1"/>
    </source>
</evidence>
<protein>
    <recommendedName>
        <fullName evidence="4">ROK family protein</fullName>
    </recommendedName>
</protein>
<comment type="caution">
    <text evidence="1">The sequence shown here is derived from an EMBL/GenBank/DDBJ whole genome shotgun (WGS) entry which is preliminary data.</text>
</comment>
<name>A0ABQ6HHB4_9MICO</name>
<evidence type="ECO:0008006" key="4">
    <source>
        <dbReference type="Google" id="ProtNLM"/>
    </source>
</evidence>
<evidence type="ECO:0000313" key="3">
    <source>
        <dbReference type="Proteomes" id="UP001157109"/>
    </source>
</evidence>
<keyword evidence="3" id="KW-1185">Reference proteome</keyword>
<sequence>MGEAVGGALASCVSLLDPGLVVLGGPWSDAPGLVDALTEALDPLAPYPVRLESAVVRRDAPFLGARARAVALARERLLDAV</sequence>
<reference evidence="3" key="2">
    <citation type="journal article" date="2019" name="Int. J. Syst. Evol. Microbiol.">
        <title>The Global Catalogue of Microorganisms (GCM) 10K type strain sequencing project: providing services to taxonomists for standard genome sequencing and annotation.</title>
        <authorList>
            <consortium name="The Broad Institute Genomics Platform"/>
            <consortium name="The Broad Institute Genome Sequencing Center for Infectious Disease"/>
            <person name="Wu L."/>
            <person name="Ma J."/>
        </authorList>
    </citation>
    <scope>NUCLEOTIDE SEQUENCE [LARGE SCALE GENOMIC DNA]</scope>
    <source>
        <strain evidence="3">NBRC 105830</strain>
    </source>
</reference>
<evidence type="ECO:0000313" key="1">
    <source>
        <dbReference type="EMBL" id="GMA17996.1"/>
    </source>
</evidence>
<reference evidence="1" key="3">
    <citation type="submission" date="2023-02" db="EMBL/GenBank/DDBJ databases">
        <authorList>
            <person name="Sun Q."/>
            <person name="Mori K."/>
        </authorList>
    </citation>
    <scope>NUCLEOTIDE SEQUENCE</scope>
    <source>
        <strain evidence="1">NBRC 105830</strain>
    </source>
</reference>
<reference evidence="1" key="1">
    <citation type="journal article" date="2014" name="Int. J. Syst. Evol. Microbiol.">
        <title>Complete genome of a new Firmicutes species belonging to the dominant human colonic microbiota ('Ruminococcus bicirculans') reveals two chromosomes and a selective capacity to utilize plant glucans.</title>
        <authorList>
            <consortium name="NISC Comparative Sequencing Program"/>
            <person name="Wegmann U."/>
            <person name="Louis P."/>
            <person name="Goesmann A."/>
            <person name="Henrissat B."/>
            <person name="Duncan S.H."/>
            <person name="Flint H.J."/>
        </authorList>
    </citation>
    <scope>NUCLEOTIDE SEQUENCE</scope>
    <source>
        <strain evidence="1">NBRC 105830</strain>
    </source>
</reference>
<gene>
    <name evidence="1" type="ORF">GCM10025862_00170</name>
    <name evidence="2" type="ORF">GCM10025862_37310</name>
</gene>
<organism evidence="1 3">
    <name type="scientific">Arsenicicoccus piscis</name>
    <dbReference type="NCBI Taxonomy" id="673954"/>
    <lineage>
        <taxon>Bacteria</taxon>
        <taxon>Bacillati</taxon>
        <taxon>Actinomycetota</taxon>
        <taxon>Actinomycetes</taxon>
        <taxon>Micrococcales</taxon>
        <taxon>Intrasporangiaceae</taxon>
        <taxon>Arsenicicoccus</taxon>
    </lineage>
</organism>
<accession>A0ABQ6HHB4</accession>
<dbReference type="EMBL" id="BSUJ01000001">
    <property type="protein sequence ID" value="GMA21710.1"/>
    <property type="molecule type" value="Genomic_DNA"/>
</dbReference>
<proteinExistence type="predicted"/>
<dbReference type="InterPro" id="IPR043129">
    <property type="entry name" value="ATPase_NBD"/>
</dbReference>